<reference evidence="4" key="1">
    <citation type="journal article" date="2011" name="Nature">
        <title>Genome sequence and analysis of the tuber crop potato.</title>
        <authorList>
            <consortium name="The Potato Genome Sequencing Consortium"/>
        </authorList>
    </citation>
    <scope>NUCLEOTIDE SEQUENCE [LARGE SCALE GENOMIC DNA]</scope>
    <source>
        <strain evidence="4">cv. DM1-3 516 R44</strain>
    </source>
</reference>
<dbReference type="HOGENOM" id="CLU_669775_0_0_1"/>
<dbReference type="eggNOG" id="ENOG502S4QI">
    <property type="taxonomic scope" value="Eukaryota"/>
</dbReference>
<feature type="compositionally biased region" description="Polar residues" evidence="1">
    <location>
        <begin position="265"/>
        <end position="290"/>
    </location>
</feature>
<dbReference type="InParanoid" id="M1CLS1"/>
<dbReference type="PANTHER" id="PTHR35311:SF1">
    <property type="entry name" value="PROTEIN EMBRYO DEFECTIVE 1674"/>
    <property type="match status" value="1"/>
</dbReference>
<dbReference type="Proteomes" id="UP000011115">
    <property type="component" value="Unassembled WGS sequence"/>
</dbReference>
<evidence type="ECO:0000313" key="4">
    <source>
        <dbReference type="Proteomes" id="UP000011115"/>
    </source>
</evidence>
<dbReference type="STRING" id="4113.M1CLS1"/>
<feature type="compositionally biased region" description="Basic and acidic residues" evidence="1">
    <location>
        <begin position="219"/>
        <end position="259"/>
    </location>
</feature>
<dbReference type="AlphaFoldDB" id="M1CLS1"/>
<dbReference type="InterPro" id="IPR015216">
    <property type="entry name" value="SANTA"/>
</dbReference>
<protein>
    <submittedName>
        <fullName evidence="3">EMB1674</fullName>
    </submittedName>
</protein>
<evidence type="ECO:0000256" key="1">
    <source>
        <dbReference type="SAM" id="MobiDB-lite"/>
    </source>
</evidence>
<accession>M1CLS1</accession>
<evidence type="ECO:0000259" key="2">
    <source>
        <dbReference type="Pfam" id="PF09133"/>
    </source>
</evidence>
<organism evidence="3 4">
    <name type="scientific">Solanum tuberosum</name>
    <name type="common">Potato</name>
    <dbReference type="NCBI Taxonomy" id="4113"/>
    <lineage>
        <taxon>Eukaryota</taxon>
        <taxon>Viridiplantae</taxon>
        <taxon>Streptophyta</taxon>
        <taxon>Embryophyta</taxon>
        <taxon>Tracheophyta</taxon>
        <taxon>Spermatophyta</taxon>
        <taxon>Magnoliopsida</taxon>
        <taxon>eudicotyledons</taxon>
        <taxon>Gunneridae</taxon>
        <taxon>Pentapetalae</taxon>
        <taxon>asterids</taxon>
        <taxon>lamiids</taxon>
        <taxon>Solanales</taxon>
        <taxon>Solanaceae</taxon>
        <taxon>Solanoideae</taxon>
        <taxon>Solaneae</taxon>
        <taxon>Solanum</taxon>
    </lineage>
</organism>
<sequence>MRIRNTPINIFEESEQCRMSFFCDNDVRVSLRLDCSSRKPDGRVFHSTTIAKRHDTATLVTVDGITILLSGFINRCRTLQNGFSSEVCQQFLLGFPYNWEESAAVSFGESTNENAASVISDFSESANTSADCTSSSFTMSVDHLPANVLRDLLISGAGDPEGGMLRKSIFNEIVQKYGNNAFNVDKASSLNQKSGNQVTPRSPSLNGSPSQKKKAKTIRKQEDSYIPDEKSGKEDLPEATPKDMPEKRLLDRLVHRSGDDVPTAGENSCLNQKSGNQVTPRSPSLNGSPSQKEEKLKQSGSKRIAIYQMKNLWKSSHKQGPSLDETPKKKKTAANLRKEDDNHVPDAQCRNEVLQKCNDESGTDIDKNSSSSISLIRDKASLYKKTKVHQTQEEKRAVHKVSGQGDFGIVNTTNSSNGPLTRSRAKKKWLKEQGQEGNRYL</sequence>
<proteinExistence type="predicted"/>
<reference evidence="3" key="2">
    <citation type="submission" date="2015-06" db="UniProtKB">
        <authorList>
            <consortium name="EnsemblPlants"/>
        </authorList>
    </citation>
    <scope>IDENTIFICATION</scope>
    <source>
        <strain evidence="3">DM1-3 516 R44</strain>
    </source>
</reference>
<keyword evidence="4" id="KW-1185">Reference proteome</keyword>
<dbReference type="Pfam" id="PF09133">
    <property type="entry name" value="SANTA"/>
    <property type="match status" value="1"/>
</dbReference>
<dbReference type="PaxDb" id="4113-PGSC0003DMT400070167"/>
<feature type="region of interest" description="Disordered" evidence="1">
    <location>
        <begin position="190"/>
        <end position="300"/>
    </location>
</feature>
<evidence type="ECO:0000313" key="3">
    <source>
        <dbReference type="EnsemblPlants" id="PGSC0003DMT400070167"/>
    </source>
</evidence>
<dbReference type="ExpressionAtlas" id="M1CLS1">
    <property type="expression patterns" value="baseline"/>
</dbReference>
<feature type="region of interest" description="Disordered" evidence="1">
    <location>
        <begin position="312"/>
        <end position="349"/>
    </location>
</feature>
<dbReference type="Gramene" id="PGSC0003DMT400070167">
    <property type="protein sequence ID" value="PGSC0003DMT400070167"/>
    <property type="gene ID" value="PGSC0003DMG400027274"/>
</dbReference>
<name>M1CLS1_SOLTU</name>
<feature type="compositionally biased region" description="Polar residues" evidence="1">
    <location>
        <begin position="190"/>
        <end position="210"/>
    </location>
</feature>
<feature type="region of interest" description="Disordered" evidence="1">
    <location>
        <begin position="386"/>
        <end position="441"/>
    </location>
</feature>
<dbReference type="InterPro" id="IPR053090">
    <property type="entry name" value="Centromere_KNL-2_homolog"/>
</dbReference>
<dbReference type="OMA" id="YNWEESA"/>
<feature type="compositionally biased region" description="Polar residues" evidence="1">
    <location>
        <begin position="410"/>
        <end position="420"/>
    </location>
</feature>
<dbReference type="PANTHER" id="PTHR35311">
    <property type="entry name" value="KINETOCHORE-ASSOCIATED PROTEIN KNL-2 HOMOLOG"/>
    <property type="match status" value="1"/>
</dbReference>
<feature type="domain" description="SANTA" evidence="2">
    <location>
        <begin position="39"/>
        <end position="101"/>
    </location>
</feature>
<dbReference type="EnsemblPlants" id="PGSC0003DMT400070167">
    <property type="protein sequence ID" value="PGSC0003DMT400070167"/>
    <property type="gene ID" value="PGSC0003DMG400027274"/>
</dbReference>